<evidence type="ECO:0000259" key="8">
    <source>
        <dbReference type="Pfam" id="PF01243"/>
    </source>
</evidence>
<evidence type="ECO:0000256" key="4">
    <source>
        <dbReference type="ARBA" id="ARBA00023002"/>
    </source>
</evidence>
<dbReference type="InterPro" id="IPR019740">
    <property type="entry name" value="Pyridox_Oxase_CS"/>
</dbReference>
<feature type="binding site" evidence="5 7">
    <location>
        <position position="87"/>
    </location>
    <ligand>
        <name>FMN</name>
        <dbReference type="ChEBI" id="CHEBI:58210"/>
    </ligand>
</feature>
<dbReference type="GO" id="GO:0008615">
    <property type="term" value="P:pyridoxine biosynthetic process"/>
    <property type="evidence" value="ECO:0007669"/>
    <property type="project" value="UniProtKB-UniRule"/>
</dbReference>
<dbReference type="GO" id="GO:0010181">
    <property type="term" value="F:FMN binding"/>
    <property type="evidence" value="ECO:0007669"/>
    <property type="project" value="UniProtKB-UniRule"/>
</dbReference>
<comment type="pathway">
    <text evidence="5">Cofactor metabolism; pyridoxal 5'-phosphate salvage; pyridoxal 5'-phosphate from pyridoxine 5'-phosphate: step 1/1.</text>
</comment>
<feature type="binding site" evidence="5 6">
    <location>
        <position position="131"/>
    </location>
    <ligand>
        <name>substrate</name>
    </ligand>
</feature>
<dbReference type="Pfam" id="PF10590">
    <property type="entry name" value="PNP_phzG_C"/>
    <property type="match status" value="1"/>
</dbReference>
<dbReference type="InterPro" id="IPR000659">
    <property type="entry name" value="Pyridox_Oxase"/>
</dbReference>
<feature type="binding site" evidence="5 6">
    <location>
        <position position="135"/>
    </location>
    <ligand>
        <name>substrate</name>
    </ligand>
</feature>
<keyword evidence="5" id="KW-0664">Pyridoxine biosynthesis</keyword>
<dbReference type="AlphaFoldDB" id="A0AAN4VYM8"/>
<feature type="binding site" evidence="5 7">
    <location>
        <position position="188"/>
    </location>
    <ligand>
        <name>FMN</name>
        <dbReference type="ChEBI" id="CHEBI:58210"/>
    </ligand>
</feature>
<evidence type="ECO:0000256" key="1">
    <source>
        <dbReference type="ARBA" id="ARBA00007301"/>
    </source>
</evidence>
<name>A0AAN4VYM8_9BACT</name>
<dbReference type="GO" id="GO:0004733">
    <property type="term" value="F:pyridoxamine phosphate oxidase activity"/>
    <property type="evidence" value="ECO:0007669"/>
    <property type="project" value="UniProtKB-UniRule"/>
</dbReference>
<comment type="catalytic activity">
    <reaction evidence="5">
        <text>pyridoxine 5'-phosphate + O2 = pyridoxal 5'-phosphate + H2O2</text>
        <dbReference type="Rhea" id="RHEA:15149"/>
        <dbReference type="ChEBI" id="CHEBI:15379"/>
        <dbReference type="ChEBI" id="CHEBI:16240"/>
        <dbReference type="ChEBI" id="CHEBI:58589"/>
        <dbReference type="ChEBI" id="CHEBI:597326"/>
        <dbReference type="EC" id="1.4.3.5"/>
    </reaction>
</comment>
<dbReference type="EMBL" id="BQKE01000001">
    <property type="protein sequence ID" value="GJM60770.1"/>
    <property type="molecule type" value="Genomic_DNA"/>
</dbReference>
<feature type="binding site" evidence="5 7">
    <location>
        <begin position="144"/>
        <end position="145"/>
    </location>
    <ligand>
        <name>FMN</name>
        <dbReference type="ChEBI" id="CHEBI:58210"/>
    </ligand>
</feature>
<comment type="function">
    <text evidence="5">Catalyzes the oxidation of either pyridoxine 5'-phosphate (PNP) or pyridoxamine 5'-phosphate (PMP) into pyridoxal 5'-phosphate (PLP).</text>
</comment>
<evidence type="ECO:0000259" key="9">
    <source>
        <dbReference type="Pfam" id="PF10590"/>
    </source>
</evidence>
<feature type="binding site" evidence="5 6">
    <location>
        <begin position="194"/>
        <end position="196"/>
    </location>
    <ligand>
        <name>substrate</name>
    </ligand>
</feature>
<comment type="catalytic activity">
    <reaction evidence="5">
        <text>pyridoxamine 5'-phosphate + O2 + H2O = pyridoxal 5'-phosphate + H2O2 + NH4(+)</text>
        <dbReference type="Rhea" id="RHEA:15817"/>
        <dbReference type="ChEBI" id="CHEBI:15377"/>
        <dbReference type="ChEBI" id="CHEBI:15379"/>
        <dbReference type="ChEBI" id="CHEBI:16240"/>
        <dbReference type="ChEBI" id="CHEBI:28938"/>
        <dbReference type="ChEBI" id="CHEBI:58451"/>
        <dbReference type="ChEBI" id="CHEBI:597326"/>
        <dbReference type="EC" id="1.4.3.5"/>
    </reaction>
</comment>
<comment type="caution">
    <text evidence="10">The sequence shown here is derived from an EMBL/GenBank/DDBJ whole genome shotgun (WGS) entry which is preliminary data.</text>
</comment>
<evidence type="ECO:0000256" key="2">
    <source>
        <dbReference type="ARBA" id="ARBA00022630"/>
    </source>
</evidence>
<feature type="binding site" evidence="6">
    <location>
        <begin position="12"/>
        <end position="15"/>
    </location>
    <ligand>
        <name>substrate</name>
    </ligand>
</feature>
<dbReference type="PANTHER" id="PTHR10851">
    <property type="entry name" value="PYRIDOXINE-5-PHOSPHATE OXIDASE"/>
    <property type="match status" value="1"/>
</dbReference>
<dbReference type="PIRSF" id="PIRSF000190">
    <property type="entry name" value="Pyd_amn-ph_oxd"/>
    <property type="match status" value="1"/>
</dbReference>
<dbReference type="InterPro" id="IPR011576">
    <property type="entry name" value="Pyridox_Oxase_N"/>
</dbReference>
<evidence type="ECO:0000256" key="6">
    <source>
        <dbReference type="PIRSR" id="PIRSR000190-1"/>
    </source>
</evidence>
<dbReference type="Gene3D" id="2.30.110.10">
    <property type="entry name" value="Electron Transport, Fmn-binding Protein, Chain A"/>
    <property type="match status" value="1"/>
</dbReference>
<gene>
    <name evidence="5 10" type="primary">pdxH</name>
    <name evidence="10" type="ORF">PEDI_13220</name>
</gene>
<dbReference type="EC" id="1.4.3.5" evidence="5"/>
<comment type="similarity">
    <text evidence="1 5">Belongs to the pyridoxamine 5'-phosphate oxidase family.</text>
</comment>
<dbReference type="PROSITE" id="PS01064">
    <property type="entry name" value="PYRIDOX_OXIDASE"/>
    <property type="match status" value="1"/>
</dbReference>
<keyword evidence="4 5" id="KW-0560">Oxidoreductase</keyword>
<dbReference type="NCBIfam" id="TIGR00558">
    <property type="entry name" value="pdxH"/>
    <property type="match status" value="1"/>
</dbReference>
<evidence type="ECO:0000313" key="11">
    <source>
        <dbReference type="Proteomes" id="UP001310022"/>
    </source>
</evidence>
<dbReference type="NCBIfam" id="NF004231">
    <property type="entry name" value="PRK05679.1"/>
    <property type="match status" value="1"/>
</dbReference>
<sequence>MTPMEINIADIRQDYSKKELSVEECHAHPIRQFNQWFDEAIKAEVMEPNAMTVSSATAEGRPSARTVLLKGIENDAFVFYTNYNSRKGQQLSNNQFAALTFFWPELERQVNIEGSVVKMPEEVSDQYFASRPYKSRVGAWASEQSQEIDSKAVVMGRFAKYAAKFITHVPRPPHWGGFGIIPDRIEFWQGRPSRLHDRVLYVLENGHWNKKRLAP</sequence>
<dbReference type="Proteomes" id="UP001310022">
    <property type="component" value="Unassembled WGS sequence"/>
</dbReference>
<comment type="subunit">
    <text evidence="5">Homodimer.</text>
</comment>
<feature type="binding site" evidence="5 7">
    <location>
        <position position="198"/>
    </location>
    <ligand>
        <name>FMN</name>
        <dbReference type="ChEBI" id="CHEBI:58210"/>
    </ligand>
</feature>
<evidence type="ECO:0000256" key="7">
    <source>
        <dbReference type="PIRSR" id="PIRSR000190-2"/>
    </source>
</evidence>
<keyword evidence="11" id="KW-1185">Reference proteome</keyword>
<dbReference type="InterPro" id="IPR019576">
    <property type="entry name" value="Pyridoxamine_oxidase_dimer_C"/>
</dbReference>
<feature type="domain" description="Pyridoxine 5'-phosphate oxidase dimerisation C-terminal" evidence="9">
    <location>
        <begin position="175"/>
        <end position="215"/>
    </location>
</feature>
<keyword evidence="2 5" id="KW-0285">Flavoprotein</keyword>
<dbReference type="SUPFAM" id="SSF50475">
    <property type="entry name" value="FMN-binding split barrel"/>
    <property type="match status" value="1"/>
</dbReference>
<dbReference type="InterPro" id="IPR012349">
    <property type="entry name" value="Split_barrel_FMN-bd"/>
</dbReference>
<comment type="pathway">
    <text evidence="5">Cofactor metabolism; pyridoxal 5'-phosphate salvage; pyridoxal 5'-phosphate from pyridoxamine 5'-phosphate: step 1/1.</text>
</comment>
<evidence type="ECO:0000256" key="3">
    <source>
        <dbReference type="ARBA" id="ARBA00022643"/>
    </source>
</evidence>
<feature type="binding site" evidence="5 7">
    <location>
        <position position="86"/>
    </location>
    <ligand>
        <name>FMN</name>
        <dbReference type="ChEBI" id="CHEBI:58210"/>
    </ligand>
</feature>
<keyword evidence="3 5" id="KW-0288">FMN</keyword>
<dbReference type="Pfam" id="PF01243">
    <property type="entry name" value="PNPOx_N"/>
    <property type="match status" value="1"/>
</dbReference>
<organism evidence="10 11">
    <name type="scientific">Persicobacter diffluens</name>
    <dbReference type="NCBI Taxonomy" id="981"/>
    <lineage>
        <taxon>Bacteria</taxon>
        <taxon>Pseudomonadati</taxon>
        <taxon>Bacteroidota</taxon>
        <taxon>Cytophagia</taxon>
        <taxon>Cytophagales</taxon>
        <taxon>Persicobacteraceae</taxon>
        <taxon>Persicobacter</taxon>
    </lineage>
</organism>
<dbReference type="PANTHER" id="PTHR10851:SF0">
    <property type="entry name" value="PYRIDOXINE-5'-PHOSPHATE OXIDASE"/>
    <property type="match status" value="1"/>
</dbReference>
<feature type="binding site" evidence="5 6">
    <location>
        <position position="127"/>
    </location>
    <ligand>
        <name>substrate</name>
    </ligand>
</feature>
<accession>A0AAN4VYM8</accession>
<feature type="binding site" evidence="5 6">
    <location>
        <position position="70"/>
    </location>
    <ligand>
        <name>substrate</name>
    </ligand>
</feature>
<protein>
    <recommendedName>
        <fullName evidence="5">Pyridoxine/pyridoxamine 5'-phosphate oxidase</fullName>
        <ecNumber evidence="5">1.4.3.5</ecNumber>
    </recommendedName>
    <alternativeName>
        <fullName evidence="5">PNP/PMP oxidase</fullName>
        <shortName evidence="5">PNPOx</shortName>
    </alternativeName>
    <alternativeName>
        <fullName evidence="5">Pyridoxal 5'-phosphate synthase</fullName>
    </alternativeName>
</protein>
<comment type="cofactor">
    <cofactor evidence="5 7">
        <name>FMN</name>
        <dbReference type="ChEBI" id="CHEBI:58210"/>
    </cofactor>
    <text evidence="5 7">Binds 1 FMN per subunit.</text>
</comment>
<proteinExistence type="inferred from homology"/>
<evidence type="ECO:0000256" key="5">
    <source>
        <dbReference type="HAMAP-Rule" id="MF_01629"/>
    </source>
</evidence>
<feature type="domain" description="Pyridoxamine 5'-phosphate oxidase N-terminal" evidence="8">
    <location>
        <begin position="37"/>
        <end position="160"/>
    </location>
</feature>
<feature type="binding site" evidence="5 7">
    <location>
        <begin position="80"/>
        <end position="81"/>
    </location>
    <ligand>
        <name>FMN</name>
        <dbReference type="ChEBI" id="CHEBI:58210"/>
    </ligand>
</feature>
<feature type="binding site" evidence="5 7">
    <location>
        <position position="109"/>
    </location>
    <ligand>
        <name>FMN</name>
        <dbReference type="ChEBI" id="CHEBI:58210"/>
    </ligand>
</feature>
<dbReference type="HAMAP" id="MF_01629">
    <property type="entry name" value="PdxH"/>
    <property type="match status" value="1"/>
</dbReference>
<evidence type="ECO:0000313" key="10">
    <source>
        <dbReference type="EMBL" id="GJM60770.1"/>
    </source>
</evidence>
<reference evidence="10 11" key="1">
    <citation type="submission" date="2021-12" db="EMBL/GenBank/DDBJ databases">
        <title>Genome sequencing of bacteria with rrn-lacking chromosome and rrn-plasmid.</title>
        <authorList>
            <person name="Anda M."/>
            <person name="Iwasaki W."/>
        </authorList>
    </citation>
    <scope>NUCLEOTIDE SEQUENCE [LARGE SCALE GENOMIC DNA]</scope>
    <source>
        <strain evidence="10 11">NBRC 15940</strain>
    </source>
</reference>
<feature type="binding site" evidence="5 7">
    <location>
        <begin position="65"/>
        <end position="70"/>
    </location>
    <ligand>
        <name>FMN</name>
        <dbReference type="ChEBI" id="CHEBI:58210"/>
    </ligand>
</feature>